<keyword evidence="1" id="KW-0472">Membrane</keyword>
<dbReference type="EMBL" id="KQ421549">
    <property type="protein sequence ID" value="KOF77142.1"/>
    <property type="molecule type" value="Genomic_DNA"/>
</dbReference>
<accession>A0A0L8GJH2</accession>
<name>A0A0L8GJH2_OCTBM</name>
<organism evidence="2">
    <name type="scientific">Octopus bimaculoides</name>
    <name type="common">California two-spotted octopus</name>
    <dbReference type="NCBI Taxonomy" id="37653"/>
    <lineage>
        <taxon>Eukaryota</taxon>
        <taxon>Metazoa</taxon>
        <taxon>Spiralia</taxon>
        <taxon>Lophotrochozoa</taxon>
        <taxon>Mollusca</taxon>
        <taxon>Cephalopoda</taxon>
        <taxon>Coleoidea</taxon>
        <taxon>Octopodiformes</taxon>
        <taxon>Octopoda</taxon>
        <taxon>Incirrata</taxon>
        <taxon>Octopodidae</taxon>
        <taxon>Octopus</taxon>
    </lineage>
</organism>
<feature type="transmembrane region" description="Helical" evidence="1">
    <location>
        <begin position="15"/>
        <end position="34"/>
    </location>
</feature>
<proteinExistence type="predicted"/>
<dbReference type="AlphaFoldDB" id="A0A0L8GJH2"/>
<keyword evidence="1" id="KW-0812">Transmembrane</keyword>
<evidence type="ECO:0000313" key="2">
    <source>
        <dbReference type="EMBL" id="KOF77142.1"/>
    </source>
</evidence>
<protein>
    <submittedName>
        <fullName evidence="2">Uncharacterized protein</fullName>
    </submittedName>
</protein>
<keyword evidence="1" id="KW-1133">Transmembrane helix</keyword>
<reference evidence="2" key="1">
    <citation type="submission" date="2015-07" db="EMBL/GenBank/DDBJ databases">
        <title>MeaNS - Measles Nucleotide Surveillance Program.</title>
        <authorList>
            <person name="Tran T."/>
            <person name="Druce J."/>
        </authorList>
    </citation>
    <scope>NUCLEOTIDE SEQUENCE</scope>
    <source>
        <strain evidence="2">UCB-OBI-ISO-001</strain>
        <tissue evidence="2">Gonad</tissue>
    </source>
</reference>
<sequence>MLKLWSNSYNKLVNFYNMLKIFFTFSSHLNHLFYQYKTLLKLINSFHQPSVIQDPSHAQGILTDPCCNTKMFMIRH</sequence>
<gene>
    <name evidence="2" type="ORF">OCBIM_22032474mg</name>
</gene>
<evidence type="ECO:0000256" key="1">
    <source>
        <dbReference type="SAM" id="Phobius"/>
    </source>
</evidence>